<keyword evidence="3" id="KW-0862">Zinc</keyword>
<dbReference type="InterPro" id="IPR027370">
    <property type="entry name" value="Znf-RING_euk"/>
</dbReference>
<dbReference type="InterPro" id="IPR001841">
    <property type="entry name" value="Znf_RING"/>
</dbReference>
<dbReference type="PROSITE" id="PS50119">
    <property type="entry name" value="ZF_BBOX"/>
    <property type="match status" value="1"/>
</dbReference>
<sequence>MHSQSKVELMGRAYCEFKQKWRTGLNHRISRDLETAPKPEGQNLPQWKRKQEQEKKPEESERKIEEPLWKRIRETEKKQEQMQESQKIQKDVNQNEKTEAMLERQRPEPLWKKKKEPERLVMRLEPNSIFKKQERVKIQEPATQQEQELAKRHELHKIEPVRKLEPLWKRKFEPVKKPEPEIKRDIPVKKMEPIWKRKIEVEAKPEPTTKQEPGKTTEPKIKEAFVKKIEPLWKRKIEPEEKQELKTIKQEPVKKIEPLWKRKIVTEEKHELKNTKQEPVKKTEPLWKKKKEPEQKTESPKKPDSPTKNKPKNEDKNKNKALSPEEETEDPPEEDDTEELLCPICSELFDEEDHQPVLLARCGHTFCRPCLVTIKGRGHFPCPTCRKRHIKPPVEDLPVHSEILSRANAYRNDKTGKCQTHQELLVYWCRECQAPLCSSCRVMNGHNIVRTRVVLQEMRQEMKESGQTILDNVLEEKRKIMETVKTCSVQLLKACEESVGVDGSSQDVQDMLTDTKQTADLSFVLRSLERMKSILGFFSKAAIDPEPDENTTPKSRRRKDRRLTEQSGDASTHQDTKTPETKITPNPAEDKRETTKLEKDVTGMHKTIGRKQPAVGGVRGSVPADVMRDGPLVCLADAALWPLTCCVYTENGRRARLARQGGRLHMSALTESEEEAHFMIKLSVIQGVIPHDHPEVFLEVAAGERRLGTITIRLWGHLRRAHNFLALCMGTHGPSYRGAKFEEVFSRGLKGECLHAGPYPTPTGDLTARRVMDALEWDGEFKVPQRKGMVVGAGSGLADRDSCFDICTIENPTRHFACPFGEVVDGWDAVAAILNHRPIRGVTMVDVGVVVPGGVLTNT</sequence>
<evidence type="ECO:0000313" key="9">
    <source>
        <dbReference type="EMBL" id="KAG0721312.1"/>
    </source>
</evidence>
<feature type="compositionally biased region" description="Acidic residues" evidence="5">
    <location>
        <begin position="324"/>
        <end position="337"/>
    </location>
</feature>
<proteinExistence type="predicted"/>
<dbReference type="Proteomes" id="UP000770661">
    <property type="component" value="Unassembled WGS sequence"/>
</dbReference>
<evidence type="ECO:0000259" key="8">
    <source>
        <dbReference type="PROSITE" id="PS50119"/>
    </source>
</evidence>
<dbReference type="SUPFAM" id="SSF57845">
    <property type="entry name" value="B-box zinc-binding domain"/>
    <property type="match status" value="1"/>
</dbReference>
<name>A0A8J4Y666_CHIOP</name>
<dbReference type="SMART" id="SM00336">
    <property type="entry name" value="BBOX"/>
    <property type="match status" value="1"/>
</dbReference>
<dbReference type="OrthoDB" id="6105938at2759"/>
<feature type="compositionally biased region" description="Basic and acidic residues" evidence="5">
    <location>
        <begin position="588"/>
        <end position="603"/>
    </location>
</feature>
<feature type="compositionally biased region" description="Basic and acidic residues" evidence="5">
    <location>
        <begin position="49"/>
        <end position="122"/>
    </location>
</feature>
<dbReference type="PROSITE" id="PS50089">
    <property type="entry name" value="ZF_RING_2"/>
    <property type="match status" value="1"/>
</dbReference>
<evidence type="ECO:0000256" key="5">
    <source>
        <dbReference type="SAM" id="MobiDB-lite"/>
    </source>
</evidence>
<dbReference type="Gene3D" id="3.30.40.10">
    <property type="entry name" value="Zinc/RING finger domain, C3HC4 (zinc finger)"/>
    <property type="match status" value="1"/>
</dbReference>
<dbReference type="Pfam" id="PF13445">
    <property type="entry name" value="zf-RING_UBOX"/>
    <property type="match status" value="1"/>
</dbReference>
<dbReference type="InterPro" id="IPR050143">
    <property type="entry name" value="TRIM/RBCC"/>
</dbReference>
<feature type="domain" description="PPIase cyclophilin-type" evidence="6">
    <location>
        <begin position="697"/>
        <end position="849"/>
    </location>
</feature>
<evidence type="ECO:0000256" key="3">
    <source>
        <dbReference type="ARBA" id="ARBA00022833"/>
    </source>
</evidence>
<feature type="domain" description="RING-type" evidence="7">
    <location>
        <begin position="342"/>
        <end position="386"/>
    </location>
</feature>
<keyword evidence="10" id="KW-1185">Reference proteome</keyword>
<dbReference type="EMBL" id="JACEEZ010011360">
    <property type="protein sequence ID" value="KAG0721312.1"/>
    <property type="molecule type" value="Genomic_DNA"/>
</dbReference>
<dbReference type="PANTHER" id="PTHR24103">
    <property type="entry name" value="E3 UBIQUITIN-PROTEIN LIGASE TRIM"/>
    <property type="match status" value="1"/>
</dbReference>
<comment type="caution">
    <text evidence="9">The sequence shown here is derived from an EMBL/GenBank/DDBJ whole genome shotgun (WGS) entry which is preliminary data.</text>
</comment>
<evidence type="ECO:0000256" key="2">
    <source>
        <dbReference type="ARBA" id="ARBA00022771"/>
    </source>
</evidence>
<dbReference type="InterPro" id="IPR029000">
    <property type="entry name" value="Cyclophilin-like_dom_sf"/>
</dbReference>
<dbReference type="SUPFAM" id="SSF50891">
    <property type="entry name" value="Cyclophilin-like"/>
    <property type="match status" value="1"/>
</dbReference>
<reference evidence="9" key="1">
    <citation type="submission" date="2020-07" db="EMBL/GenBank/DDBJ databases">
        <title>The High-quality genome of the commercially important snow crab, Chionoecetes opilio.</title>
        <authorList>
            <person name="Jeong J.-H."/>
            <person name="Ryu S."/>
        </authorList>
    </citation>
    <scope>NUCLEOTIDE SEQUENCE</scope>
    <source>
        <strain evidence="9">MADBK_172401_WGS</strain>
        <tissue evidence="9">Digestive gland</tissue>
    </source>
</reference>
<dbReference type="SUPFAM" id="SSF57850">
    <property type="entry name" value="RING/U-box"/>
    <property type="match status" value="1"/>
</dbReference>
<dbReference type="Pfam" id="PF00643">
    <property type="entry name" value="zf-B_box"/>
    <property type="match status" value="1"/>
</dbReference>
<organism evidence="9 10">
    <name type="scientific">Chionoecetes opilio</name>
    <name type="common">Atlantic snow crab</name>
    <name type="synonym">Cancer opilio</name>
    <dbReference type="NCBI Taxonomy" id="41210"/>
    <lineage>
        <taxon>Eukaryota</taxon>
        <taxon>Metazoa</taxon>
        <taxon>Ecdysozoa</taxon>
        <taxon>Arthropoda</taxon>
        <taxon>Crustacea</taxon>
        <taxon>Multicrustacea</taxon>
        <taxon>Malacostraca</taxon>
        <taxon>Eumalacostraca</taxon>
        <taxon>Eucarida</taxon>
        <taxon>Decapoda</taxon>
        <taxon>Pleocyemata</taxon>
        <taxon>Brachyura</taxon>
        <taxon>Eubrachyura</taxon>
        <taxon>Majoidea</taxon>
        <taxon>Majidae</taxon>
        <taxon>Chionoecetes</taxon>
    </lineage>
</organism>
<feature type="domain" description="B box-type" evidence="8">
    <location>
        <begin position="413"/>
        <end position="457"/>
    </location>
</feature>
<dbReference type="InterPro" id="IPR013083">
    <property type="entry name" value="Znf_RING/FYVE/PHD"/>
</dbReference>
<evidence type="ECO:0000259" key="7">
    <source>
        <dbReference type="PROSITE" id="PS50089"/>
    </source>
</evidence>
<evidence type="ECO:0000313" key="10">
    <source>
        <dbReference type="Proteomes" id="UP000770661"/>
    </source>
</evidence>
<dbReference type="PROSITE" id="PS50072">
    <property type="entry name" value="CSA_PPIASE_2"/>
    <property type="match status" value="1"/>
</dbReference>
<feature type="region of interest" description="Disordered" evidence="5">
    <location>
        <begin position="199"/>
        <end position="222"/>
    </location>
</feature>
<feature type="compositionally biased region" description="Basic and acidic residues" evidence="5">
    <location>
        <begin position="264"/>
        <end position="318"/>
    </location>
</feature>
<feature type="region of interest" description="Disordered" evidence="5">
    <location>
        <begin position="28"/>
        <end position="154"/>
    </location>
</feature>
<dbReference type="GO" id="GO:0008270">
    <property type="term" value="F:zinc ion binding"/>
    <property type="evidence" value="ECO:0007669"/>
    <property type="project" value="UniProtKB-KW"/>
</dbReference>
<protein>
    <submittedName>
        <fullName evidence="9">E3 ubiquitin-protein ligase TRIM17</fullName>
    </submittedName>
</protein>
<evidence type="ECO:0000259" key="6">
    <source>
        <dbReference type="PROSITE" id="PS50072"/>
    </source>
</evidence>
<accession>A0A8J4Y666</accession>
<dbReference type="InterPro" id="IPR017907">
    <property type="entry name" value="Znf_RING_CS"/>
</dbReference>
<keyword evidence="1" id="KW-0479">Metal-binding</keyword>
<dbReference type="GO" id="GO:0003755">
    <property type="term" value="F:peptidyl-prolyl cis-trans isomerase activity"/>
    <property type="evidence" value="ECO:0007669"/>
    <property type="project" value="InterPro"/>
</dbReference>
<dbReference type="SMART" id="SM00184">
    <property type="entry name" value="RING"/>
    <property type="match status" value="1"/>
</dbReference>
<dbReference type="Gene3D" id="2.40.100.10">
    <property type="entry name" value="Cyclophilin-like"/>
    <property type="match status" value="1"/>
</dbReference>
<dbReference type="AlphaFoldDB" id="A0A8J4Y666"/>
<evidence type="ECO:0000256" key="1">
    <source>
        <dbReference type="ARBA" id="ARBA00022723"/>
    </source>
</evidence>
<dbReference type="InterPro" id="IPR000315">
    <property type="entry name" value="Znf_B-box"/>
</dbReference>
<dbReference type="Gene3D" id="3.30.160.60">
    <property type="entry name" value="Classic Zinc Finger"/>
    <property type="match status" value="1"/>
</dbReference>
<keyword evidence="2 4" id="KW-0863">Zinc-finger</keyword>
<evidence type="ECO:0000256" key="4">
    <source>
        <dbReference type="PROSITE-ProRule" id="PRU00024"/>
    </source>
</evidence>
<dbReference type="PROSITE" id="PS00518">
    <property type="entry name" value="ZF_RING_1"/>
    <property type="match status" value="1"/>
</dbReference>
<dbReference type="InterPro" id="IPR002130">
    <property type="entry name" value="Cyclophilin-type_PPIase_dom"/>
</dbReference>
<feature type="region of interest" description="Disordered" evidence="5">
    <location>
        <begin position="543"/>
        <end position="605"/>
    </location>
</feature>
<gene>
    <name evidence="9" type="primary">Trim17</name>
    <name evidence="9" type="ORF">GWK47_006405</name>
</gene>
<feature type="region of interest" description="Disordered" evidence="5">
    <location>
        <begin position="264"/>
        <end position="337"/>
    </location>
</feature>